<dbReference type="GO" id="GO:0016641">
    <property type="term" value="F:oxidoreductase activity, acting on the CH-NH2 group of donors, oxygen as acceptor"/>
    <property type="evidence" value="ECO:0007669"/>
    <property type="project" value="InterPro"/>
</dbReference>
<organism evidence="3 4">
    <name type="scientific">Natronococcus jeotgali DSM 18795</name>
    <dbReference type="NCBI Taxonomy" id="1227498"/>
    <lineage>
        <taxon>Archaea</taxon>
        <taxon>Methanobacteriati</taxon>
        <taxon>Methanobacteriota</taxon>
        <taxon>Stenosarchaea group</taxon>
        <taxon>Halobacteria</taxon>
        <taxon>Halobacteriales</taxon>
        <taxon>Natrialbaceae</taxon>
        <taxon>Natronococcus</taxon>
    </lineage>
</organism>
<evidence type="ECO:0000313" key="3">
    <source>
        <dbReference type="EMBL" id="ELY59897.1"/>
    </source>
</evidence>
<dbReference type="GO" id="GO:0005507">
    <property type="term" value="F:copper ion binding"/>
    <property type="evidence" value="ECO:0007669"/>
    <property type="project" value="InterPro"/>
</dbReference>
<evidence type="ECO:0000256" key="1">
    <source>
        <dbReference type="SAM" id="MobiDB-lite"/>
    </source>
</evidence>
<accession>L9XE41</accession>
<evidence type="ECO:0008006" key="5">
    <source>
        <dbReference type="Google" id="ProtNLM"/>
    </source>
</evidence>
<gene>
    <name evidence="3" type="ORF">C492_10895</name>
</gene>
<dbReference type="Proteomes" id="UP000011531">
    <property type="component" value="Unassembled WGS sequence"/>
</dbReference>
<feature type="compositionally biased region" description="Low complexity" evidence="1">
    <location>
        <begin position="39"/>
        <end position="58"/>
    </location>
</feature>
<reference evidence="3 4" key="1">
    <citation type="journal article" date="2014" name="PLoS Genet.">
        <title>Phylogenetically driven sequencing of extremely halophilic archaea reveals strategies for static and dynamic osmo-response.</title>
        <authorList>
            <person name="Becker E.A."/>
            <person name="Seitzer P.M."/>
            <person name="Tritt A."/>
            <person name="Larsen D."/>
            <person name="Krusor M."/>
            <person name="Yao A.I."/>
            <person name="Wu D."/>
            <person name="Madern D."/>
            <person name="Eisen J.A."/>
            <person name="Darling A.E."/>
            <person name="Facciotti M.T."/>
        </authorList>
    </citation>
    <scope>NUCLEOTIDE SEQUENCE [LARGE SCALE GENOMIC DNA]</scope>
    <source>
        <strain evidence="3 4">DSM 18795</strain>
    </source>
</reference>
<keyword evidence="2" id="KW-1133">Transmembrane helix</keyword>
<evidence type="ECO:0000256" key="2">
    <source>
        <dbReference type="SAM" id="Phobius"/>
    </source>
</evidence>
<dbReference type="EMBL" id="AOIA01000099">
    <property type="protein sequence ID" value="ELY59897.1"/>
    <property type="molecule type" value="Genomic_DNA"/>
</dbReference>
<keyword evidence="2" id="KW-0472">Membrane</keyword>
<dbReference type="AlphaFoldDB" id="L9XE41"/>
<dbReference type="Pfam" id="PF01186">
    <property type="entry name" value="Lysyl_oxidase"/>
    <property type="match status" value="1"/>
</dbReference>
<sequence>MKDRKRATVLVGIILIAVVGAGIITLGDVTVNNPFTVNDSNTDTSTTSESEGTANEEATPVDKENPATSSTPAESNSEPSDAQVEDKPEVNFVPGVRDFSISTEEFDESSTDVEDGFVTPGEHRLLRFDTIIYNLGDADAELGHPENRSDQFEYSDSHNHAHLKGFNKYALFDESGNEMDMGKKQTFCLRDDFQTRSNASSSAKFNCDYQGISAGWADVYPASLPGQYLVIDGLPDGEYTLHATTNAEGTIDEKCDDDNTVRVDLRINNDTVTVLSSQEDHVKPSAC</sequence>
<protein>
    <recommendedName>
        <fullName evidence="5">Lysyl oxidase</fullName>
    </recommendedName>
</protein>
<keyword evidence="2" id="KW-0812">Transmembrane</keyword>
<feature type="compositionally biased region" description="Polar residues" evidence="1">
    <location>
        <begin position="66"/>
        <end position="80"/>
    </location>
</feature>
<keyword evidence="4" id="KW-1185">Reference proteome</keyword>
<name>L9XE41_9EURY</name>
<feature type="transmembrane region" description="Helical" evidence="2">
    <location>
        <begin position="7"/>
        <end position="27"/>
    </location>
</feature>
<dbReference type="InterPro" id="IPR001695">
    <property type="entry name" value="Lysyl_oxidase"/>
</dbReference>
<evidence type="ECO:0000313" key="4">
    <source>
        <dbReference type="Proteomes" id="UP000011531"/>
    </source>
</evidence>
<comment type="caution">
    <text evidence="3">The sequence shown here is derived from an EMBL/GenBank/DDBJ whole genome shotgun (WGS) entry which is preliminary data.</text>
</comment>
<proteinExistence type="predicted"/>
<feature type="region of interest" description="Disordered" evidence="1">
    <location>
        <begin position="31"/>
        <end position="94"/>
    </location>
</feature>